<feature type="coiled-coil region" evidence="1">
    <location>
        <begin position="261"/>
        <end position="320"/>
    </location>
</feature>
<dbReference type="SMART" id="SM00267">
    <property type="entry name" value="GGDEF"/>
    <property type="match status" value="1"/>
</dbReference>
<dbReference type="SMART" id="SM00086">
    <property type="entry name" value="PAC"/>
    <property type="match status" value="1"/>
</dbReference>
<keyword evidence="6" id="KW-1185">Reference proteome</keyword>
<evidence type="ECO:0000259" key="2">
    <source>
        <dbReference type="PROSITE" id="PS50112"/>
    </source>
</evidence>
<proteinExistence type="predicted"/>
<dbReference type="CDD" id="cd00130">
    <property type="entry name" value="PAS"/>
    <property type="match status" value="3"/>
</dbReference>
<dbReference type="Gene3D" id="3.30.70.270">
    <property type="match status" value="1"/>
</dbReference>
<dbReference type="RefSeq" id="WP_408788737.1">
    <property type="nucleotide sequence ID" value="NZ_JBGXBU010000001.1"/>
</dbReference>
<dbReference type="Proteomes" id="UP001630969">
    <property type="component" value="Unassembled WGS sequence"/>
</dbReference>
<sequence length="715" mass="79210">MPPQPVLDPLPGPAPDLVSFAALMGRHFPGARVLIVPAAPMAPAAFGLTPAEQVPLLGLASLLGTEAHFYRDRPPASDLPPGADIPGACALIPLAGGEGRPLGWFAILLPGSHDFTPWERQDLDSFTHQLECMLQSAPGSPGCYSQLFELTFNQSSVGMALSAPDGRWLRANQSLCRLLGYPESQLIERDWQSMTHGADLAAEVRLFEQLLAGERQSYRLEKRLLRSDGTPHWVQLSVTLCRGRGPRQTHLIAVFTDIDDRKQAEQQLRQLQSRLEQQVAERTQALSRALAERDREMAERAQAQARLIEEKNRFQNMLDNSSAAFIEVNEQGRLCGWNPAASTLFGWQAEAVLGRPLTALFDPDSPFCKLLLSQDPQPRRQEVDIRDRDARLVQAEVMAESSQHGGRPSRFAFIHDISARRSVAQQLKQSKSRLKAIADNMPALIAQINPQQRYLYANRAYQEWFGVSSEQLYTMSVEDLIGPKAYGVAAPHLARALAGEELAFDTPFDTLQGERMVHSHYVPNPEPGTGLYILATDISELTELQRRLEHEAAHDALTGLPNRRAFSLRLERELARTRQGSGHLALLFIDLDGFKQLNDNLGHDFGDRVLRYFAKRLQACVRPGDMVARLAGDEFTLLLPDLGDPHREVHQVCERLLADLATTRELAGQPLRLTCSIGAALCPPGREMTLDTLLNQADGAMYRAKAAGKGRYALA</sequence>
<dbReference type="InterPro" id="IPR013767">
    <property type="entry name" value="PAS_fold"/>
</dbReference>
<reference evidence="5 6" key="1">
    <citation type="submission" date="2024-09" db="EMBL/GenBank/DDBJ databases">
        <title>Aeromonas strains Genome sequencing and assembly.</title>
        <authorList>
            <person name="Hu X."/>
            <person name="Tang B."/>
        </authorList>
    </citation>
    <scope>NUCLEOTIDE SEQUENCE [LARGE SCALE GENOMIC DNA]</scope>
    <source>
        <strain evidence="5 6">NB23SCDHY001</strain>
    </source>
</reference>
<protein>
    <submittedName>
        <fullName evidence="5">Diguanylate cyclase domain-containing protein</fullName>
        <ecNumber evidence="5">2.7.7.65</ecNumber>
    </submittedName>
</protein>
<dbReference type="InterPro" id="IPR001610">
    <property type="entry name" value="PAC"/>
</dbReference>
<name>A0ABW9GML8_9GAMM</name>
<feature type="domain" description="PAS" evidence="2">
    <location>
        <begin position="310"/>
        <end position="365"/>
    </location>
</feature>
<dbReference type="EC" id="2.7.7.65" evidence="5"/>
<dbReference type="InterPro" id="IPR029787">
    <property type="entry name" value="Nucleotide_cyclase"/>
</dbReference>
<feature type="domain" description="PAC" evidence="3">
    <location>
        <begin position="218"/>
        <end position="270"/>
    </location>
</feature>
<evidence type="ECO:0000256" key="1">
    <source>
        <dbReference type="SAM" id="Coils"/>
    </source>
</evidence>
<dbReference type="InterPro" id="IPR035965">
    <property type="entry name" value="PAS-like_dom_sf"/>
</dbReference>
<dbReference type="GeneID" id="97219599"/>
<dbReference type="InterPro" id="IPR013656">
    <property type="entry name" value="PAS_4"/>
</dbReference>
<dbReference type="PANTHER" id="PTHR44757:SF2">
    <property type="entry name" value="BIOFILM ARCHITECTURE MAINTENANCE PROTEIN MBAA"/>
    <property type="match status" value="1"/>
</dbReference>
<dbReference type="Pfam" id="PF08448">
    <property type="entry name" value="PAS_4"/>
    <property type="match status" value="1"/>
</dbReference>
<dbReference type="SUPFAM" id="SSF55785">
    <property type="entry name" value="PYP-like sensor domain (PAS domain)"/>
    <property type="match status" value="3"/>
</dbReference>
<organism evidence="5 6">
    <name type="scientific">Aeromonas bivalvium</name>
    <dbReference type="NCBI Taxonomy" id="440079"/>
    <lineage>
        <taxon>Bacteria</taxon>
        <taxon>Pseudomonadati</taxon>
        <taxon>Pseudomonadota</taxon>
        <taxon>Gammaproteobacteria</taxon>
        <taxon>Aeromonadales</taxon>
        <taxon>Aeromonadaceae</taxon>
        <taxon>Aeromonas</taxon>
    </lineage>
</organism>
<dbReference type="InterPro" id="IPR000014">
    <property type="entry name" value="PAS"/>
</dbReference>
<keyword evidence="1" id="KW-0175">Coiled coil</keyword>
<evidence type="ECO:0000259" key="4">
    <source>
        <dbReference type="PROSITE" id="PS50887"/>
    </source>
</evidence>
<dbReference type="Pfam" id="PF00989">
    <property type="entry name" value="PAS"/>
    <property type="match status" value="1"/>
</dbReference>
<keyword evidence="5" id="KW-0548">Nucleotidyltransferase</keyword>
<dbReference type="InterPro" id="IPR052155">
    <property type="entry name" value="Biofilm_reg_signaling"/>
</dbReference>
<dbReference type="CDD" id="cd01949">
    <property type="entry name" value="GGDEF"/>
    <property type="match status" value="1"/>
</dbReference>
<dbReference type="PROSITE" id="PS50113">
    <property type="entry name" value="PAC"/>
    <property type="match status" value="1"/>
</dbReference>
<gene>
    <name evidence="5" type="ORF">ACEUDJ_05830</name>
</gene>
<dbReference type="PANTHER" id="PTHR44757">
    <property type="entry name" value="DIGUANYLATE CYCLASE DGCP"/>
    <property type="match status" value="1"/>
</dbReference>
<dbReference type="SMART" id="SM00091">
    <property type="entry name" value="PAS"/>
    <property type="match status" value="3"/>
</dbReference>
<dbReference type="InterPro" id="IPR043128">
    <property type="entry name" value="Rev_trsase/Diguanyl_cyclase"/>
</dbReference>
<keyword evidence="5" id="KW-0808">Transferase</keyword>
<dbReference type="InterPro" id="IPR000700">
    <property type="entry name" value="PAS-assoc_C"/>
</dbReference>
<feature type="domain" description="PAS" evidence="2">
    <location>
        <begin position="430"/>
        <end position="500"/>
    </location>
</feature>
<dbReference type="SUPFAM" id="SSF55073">
    <property type="entry name" value="Nucleotide cyclase"/>
    <property type="match status" value="1"/>
</dbReference>
<dbReference type="NCBIfam" id="TIGR00254">
    <property type="entry name" value="GGDEF"/>
    <property type="match status" value="1"/>
</dbReference>
<feature type="domain" description="PAS" evidence="2">
    <location>
        <begin position="144"/>
        <end position="214"/>
    </location>
</feature>
<dbReference type="NCBIfam" id="TIGR00229">
    <property type="entry name" value="sensory_box"/>
    <property type="match status" value="3"/>
</dbReference>
<accession>A0ABW9GML8</accession>
<dbReference type="GO" id="GO:0052621">
    <property type="term" value="F:diguanylate cyclase activity"/>
    <property type="evidence" value="ECO:0007669"/>
    <property type="project" value="UniProtKB-EC"/>
</dbReference>
<dbReference type="Pfam" id="PF00990">
    <property type="entry name" value="GGDEF"/>
    <property type="match status" value="1"/>
</dbReference>
<feature type="domain" description="GGDEF" evidence="4">
    <location>
        <begin position="582"/>
        <end position="715"/>
    </location>
</feature>
<comment type="caution">
    <text evidence="5">The sequence shown here is derived from an EMBL/GenBank/DDBJ whole genome shotgun (WGS) entry which is preliminary data.</text>
</comment>
<dbReference type="PROSITE" id="PS50112">
    <property type="entry name" value="PAS"/>
    <property type="match status" value="3"/>
</dbReference>
<evidence type="ECO:0000313" key="5">
    <source>
        <dbReference type="EMBL" id="MFM4892395.1"/>
    </source>
</evidence>
<dbReference type="EMBL" id="JBGXBU010000001">
    <property type="protein sequence ID" value="MFM4892395.1"/>
    <property type="molecule type" value="Genomic_DNA"/>
</dbReference>
<dbReference type="PROSITE" id="PS50887">
    <property type="entry name" value="GGDEF"/>
    <property type="match status" value="1"/>
</dbReference>
<dbReference type="Pfam" id="PF13426">
    <property type="entry name" value="PAS_9"/>
    <property type="match status" value="1"/>
</dbReference>
<evidence type="ECO:0000313" key="6">
    <source>
        <dbReference type="Proteomes" id="UP001630969"/>
    </source>
</evidence>
<dbReference type="Gene3D" id="3.30.450.20">
    <property type="entry name" value="PAS domain"/>
    <property type="match status" value="3"/>
</dbReference>
<dbReference type="InterPro" id="IPR000160">
    <property type="entry name" value="GGDEF_dom"/>
</dbReference>
<evidence type="ECO:0000259" key="3">
    <source>
        <dbReference type="PROSITE" id="PS50113"/>
    </source>
</evidence>